<comment type="caution">
    <text evidence="2">The sequence shown here is derived from an EMBL/GenBank/DDBJ whole genome shotgun (WGS) entry which is preliminary data.</text>
</comment>
<feature type="coiled-coil region" evidence="1">
    <location>
        <begin position="55"/>
        <end position="82"/>
    </location>
</feature>
<protein>
    <recommendedName>
        <fullName evidence="4">F-box domain-containing protein</fullName>
    </recommendedName>
</protein>
<gene>
    <name evidence="2" type="ORF">EV421DRAFT_2091961</name>
</gene>
<evidence type="ECO:0000256" key="1">
    <source>
        <dbReference type="SAM" id="Coils"/>
    </source>
</evidence>
<dbReference type="AlphaFoldDB" id="A0AA39ISB9"/>
<keyword evidence="3" id="KW-1185">Reference proteome</keyword>
<sequence length="154" mass="17713">MSHSCPNCHITCDGSPSIHPILDNNVIALLQSNRPPSASEEVTFRHAQRTGSTRLLELHSSITELQRNLKSLVEERNQLEWIMEHTTEILNPVRRLPEDVLCEIFRHCLFNVTSGHSSFHRGDSPPWTLISVCRTWRQIALSFPQLWAQVHFNI</sequence>
<name>A0AA39ISB9_9AGAR</name>
<organism evidence="2 3">
    <name type="scientific">Armillaria borealis</name>
    <dbReference type="NCBI Taxonomy" id="47425"/>
    <lineage>
        <taxon>Eukaryota</taxon>
        <taxon>Fungi</taxon>
        <taxon>Dikarya</taxon>
        <taxon>Basidiomycota</taxon>
        <taxon>Agaricomycotina</taxon>
        <taxon>Agaricomycetes</taxon>
        <taxon>Agaricomycetidae</taxon>
        <taxon>Agaricales</taxon>
        <taxon>Marasmiineae</taxon>
        <taxon>Physalacriaceae</taxon>
        <taxon>Armillaria</taxon>
    </lineage>
</organism>
<accession>A0AA39ISB9</accession>
<dbReference type="EMBL" id="JAUEPT010000235">
    <property type="protein sequence ID" value="KAK0429550.1"/>
    <property type="molecule type" value="Genomic_DNA"/>
</dbReference>
<dbReference type="Gene3D" id="1.20.1280.50">
    <property type="match status" value="1"/>
</dbReference>
<dbReference type="Proteomes" id="UP001175226">
    <property type="component" value="Unassembled WGS sequence"/>
</dbReference>
<evidence type="ECO:0000313" key="2">
    <source>
        <dbReference type="EMBL" id="KAK0429550.1"/>
    </source>
</evidence>
<evidence type="ECO:0000313" key="3">
    <source>
        <dbReference type="Proteomes" id="UP001175226"/>
    </source>
</evidence>
<keyword evidence="1" id="KW-0175">Coiled coil</keyword>
<proteinExistence type="predicted"/>
<reference evidence="2" key="1">
    <citation type="submission" date="2023-06" db="EMBL/GenBank/DDBJ databases">
        <authorList>
            <consortium name="Lawrence Berkeley National Laboratory"/>
            <person name="Ahrendt S."/>
            <person name="Sahu N."/>
            <person name="Indic B."/>
            <person name="Wong-Bajracharya J."/>
            <person name="Merenyi Z."/>
            <person name="Ke H.-M."/>
            <person name="Monk M."/>
            <person name="Kocsube S."/>
            <person name="Drula E."/>
            <person name="Lipzen A."/>
            <person name="Balint B."/>
            <person name="Henrissat B."/>
            <person name="Andreopoulos B."/>
            <person name="Martin F.M."/>
            <person name="Harder C.B."/>
            <person name="Rigling D."/>
            <person name="Ford K.L."/>
            <person name="Foster G.D."/>
            <person name="Pangilinan J."/>
            <person name="Papanicolaou A."/>
            <person name="Barry K."/>
            <person name="LaButti K."/>
            <person name="Viragh M."/>
            <person name="Koriabine M."/>
            <person name="Yan M."/>
            <person name="Riley R."/>
            <person name="Champramary S."/>
            <person name="Plett K.L."/>
            <person name="Tsai I.J."/>
            <person name="Slot J."/>
            <person name="Sipos G."/>
            <person name="Plett J."/>
            <person name="Nagy L.G."/>
            <person name="Grigoriev I.V."/>
        </authorList>
    </citation>
    <scope>NUCLEOTIDE SEQUENCE</scope>
    <source>
        <strain evidence="2">FPL87.14</strain>
    </source>
</reference>
<feature type="non-terminal residue" evidence="2">
    <location>
        <position position="154"/>
    </location>
</feature>
<evidence type="ECO:0008006" key="4">
    <source>
        <dbReference type="Google" id="ProtNLM"/>
    </source>
</evidence>